<dbReference type="CDD" id="cd10283">
    <property type="entry name" value="MnuA_DNase1-like"/>
    <property type="match status" value="1"/>
</dbReference>
<dbReference type="GO" id="GO:0005576">
    <property type="term" value="C:extracellular region"/>
    <property type="evidence" value="ECO:0007669"/>
    <property type="project" value="InterPro"/>
</dbReference>
<comment type="subcellular location">
    <subcellularLocation>
        <location evidence="1">Membrane</location>
    </subcellularLocation>
</comment>
<keyword evidence="5" id="KW-0106">Calcium</keyword>
<dbReference type="InterPro" id="IPR005135">
    <property type="entry name" value="Endo/exonuclease/phosphatase"/>
</dbReference>
<accession>A0A1V2H674</accession>
<dbReference type="CDD" id="cd04486">
    <property type="entry name" value="YhcR_OBF_like"/>
    <property type="match status" value="1"/>
</dbReference>
<gene>
    <name evidence="9" type="ORF">BKE38_05480</name>
</gene>
<protein>
    <recommendedName>
        <fullName evidence="8">Calx-beta domain-containing protein</fullName>
    </recommendedName>
</protein>
<comment type="caution">
    <text evidence="9">The sequence shown here is derived from an EMBL/GenBank/DDBJ whole genome shotgun (WGS) entry which is preliminary data.</text>
</comment>
<organism evidence="9 10">
    <name type="scientific">Teichococcus deserti</name>
    <dbReference type="NCBI Taxonomy" id="1817963"/>
    <lineage>
        <taxon>Bacteria</taxon>
        <taxon>Pseudomonadati</taxon>
        <taxon>Pseudomonadota</taxon>
        <taxon>Alphaproteobacteria</taxon>
        <taxon>Acetobacterales</taxon>
        <taxon>Roseomonadaceae</taxon>
        <taxon>Roseomonas</taxon>
    </lineage>
</organism>
<name>A0A1V2H674_9PROT</name>
<dbReference type="PRINTS" id="PR00313">
    <property type="entry name" value="CABNDNGRPT"/>
</dbReference>
<evidence type="ECO:0000313" key="10">
    <source>
        <dbReference type="Proteomes" id="UP000188879"/>
    </source>
</evidence>
<keyword evidence="4" id="KW-0677">Repeat</keyword>
<evidence type="ECO:0000256" key="3">
    <source>
        <dbReference type="ARBA" id="ARBA00022729"/>
    </source>
</evidence>
<dbReference type="OrthoDB" id="7229655at2"/>
<dbReference type="InterPro" id="IPR003995">
    <property type="entry name" value="RTX_toxin_determinant-A"/>
</dbReference>
<dbReference type="RefSeq" id="WP_076956377.1">
    <property type="nucleotide sequence ID" value="NZ_MLCO01000037.1"/>
</dbReference>
<dbReference type="Pfam" id="PF00353">
    <property type="entry name" value="HemolysinCabind"/>
    <property type="match status" value="2"/>
</dbReference>
<dbReference type="Pfam" id="PF03160">
    <property type="entry name" value="Calx-beta"/>
    <property type="match status" value="1"/>
</dbReference>
<dbReference type="SUPFAM" id="SSF56219">
    <property type="entry name" value="DNase I-like"/>
    <property type="match status" value="1"/>
</dbReference>
<dbReference type="Gene3D" id="2.150.10.10">
    <property type="entry name" value="Serralysin-like metalloprotease, C-terminal"/>
    <property type="match status" value="2"/>
</dbReference>
<dbReference type="InterPro" id="IPR038081">
    <property type="entry name" value="CalX-like_sf"/>
</dbReference>
<evidence type="ECO:0000256" key="2">
    <source>
        <dbReference type="ARBA" id="ARBA00022656"/>
    </source>
</evidence>
<keyword evidence="3" id="KW-0732">Signal</keyword>
<dbReference type="InterPro" id="IPR036691">
    <property type="entry name" value="Endo/exonu/phosph_ase_sf"/>
</dbReference>
<evidence type="ECO:0000256" key="4">
    <source>
        <dbReference type="ARBA" id="ARBA00022737"/>
    </source>
</evidence>
<dbReference type="GO" id="GO:0003824">
    <property type="term" value="F:catalytic activity"/>
    <property type="evidence" value="ECO:0007669"/>
    <property type="project" value="InterPro"/>
</dbReference>
<dbReference type="SMART" id="SM00237">
    <property type="entry name" value="Calx_beta"/>
    <property type="match status" value="1"/>
</dbReference>
<keyword evidence="6" id="KW-0843">Virulence</keyword>
<dbReference type="PANTHER" id="PTHR42834:SF1">
    <property type="entry name" value="ENDONUCLEASE_EXONUCLEASE_PHOSPHATASE FAMILY PROTEIN (AFU_ORTHOLOGUE AFUA_3G09210)"/>
    <property type="match status" value="1"/>
</dbReference>
<dbReference type="PANTHER" id="PTHR42834">
    <property type="entry name" value="ENDONUCLEASE/EXONUCLEASE/PHOSPHATASE FAMILY PROTEIN (AFU_ORTHOLOGUE AFUA_3G09210)"/>
    <property type="match status" value="1"/>
</dbReference>
<feature type="domain" description="Calx-beta" evidence="8">
    <location>
        <begin position="217"/>
        <end position="309"/>
    </location>
</feature>
<keyword evidence="2" id="KW-0800">Toxin</keyword>
<evidence type="ECO:0000256" key="6">
    <source>
        <dbReference type="ARBA" id="ARBA00023026"/>
    </source>
</evidence>
<evidence type="ECO:0000256" key="5">
    <source>
        <dbReference type="ARBA" id="ARBA00022837"/>
    </source>
</evidence>
<keyword evidence="7" id="KW-0472">Membrane</keyword>
<dbReference type="PROSITE" id="PS00330">
    <property type="entry name" value="HEMOLYSIN_CALCIUM"/>
    <property type="match status" value="2"/>
</dbReference>
<dbReference type="InterPro" id="IPR011049">
    <property type="entry name" value="Serralysin-like_metalloprot_C"/>
</dbReference>
<evidence type="ECO:0000256" key="7">
    <source>
        <dbReference type="ARBA" id="ARBA00023136"/>
    </source>
</evidence>
<dbReference type="SUPFAM" id="SSF51120">
    <property type="entry name" value="beta-Roll"/>
    <property type="match status" value="1"/>
</dbReference>
<dbReference type="AlphaFoldDB" id="A0A1V2H674"/>
<dbReference type="InterPro" id="IPR003644">
    <property type="entry name" value="Calx_beta"/>
</dbReference>
<reference evidence="9 10" key="1">
    <citation type="submission" date="2016-10" db="EMBL/GenBank/DDBJ databases">
        <title>Draft Genome sequence of Roseomonas sp. strain M3.</title>
        <authorList>
            <person name="Subhash Y."/>
            <person name="Lee S."/>
        </authorList>
    </citation>
    <scope>NUCLEOTIDE SEQUENCE [LARGE SCALE GENOMIC DNA]</scope>
    <source>
        <strain evidence="9 10">M3</strain>
    </source>
</reference>
<dbReference type="GO" id="GO:0016020">
    <property type="term" value="C:membrane"/>
    <property type="evidence" value="ECO:0007669"/>
    <property type="project" value="UniProtKB-SubCell"/>
</dbReference>
<dbReference type="PRINTS" id="PR01488">
    <property type="entry name" value="RTXTOXINA"/>
</dbReference>
<dbReference type="InterPro" id="IPR047971">
    <property type="entry name" value="ExeM-like"/>
</dbReference>
<dbReference type="Pfam" id="PF03372">
    <property type="entry name" value="Exo_endo_phos"/>
    <property type="match status" value="1"/>
</dbReference>
<dbReference type="GO" id="GO:0090729">
    <property type="term" value="F:toxin activity"/>
    <property type="evidence" value="ECO:0007669"/>
    <property type="project" value="UniProtKB-KW"/>
</dbReference>
<dbReference type="GO" id="GO:0005509">
    <property type="term" value="F:calcium ion binding"/>
    <property type="evidence" value="ECO:0007669"/>
    <property type="project" value="InterPro"/>
</dbReference>
<dbReference type="InterPro" id="IPR001343">
    <property type="entry name" value="Hemolysn_Ca-bd"/>
</dbReference>
<evidence type="ECO:0000256" key="1">
    <source>
        <dbReference type="ARBA" id="ARBA00004370"/>
    </source>
</evidence>
<dbReference type="Gene3D" id="3.60.10.10">
    <property type="entry name" value="Endonuclease/exonuclease/phosphatase"/>
    <property type="match status" value="1"/>
</dbReference>
<dbReference type="Pfam" id="PF16184">
    <property type="entry name" value="Cadherin_3"/>
    <property type="match status" value="1"/>
</dbReference>
<proteinExistence type="predicted"/>
<evidence type="ECO:0000313" key="9">
    <source>
        <dbReference type="EMBL" id="ONG56676.1"/>
    </source>
</evidence>
<dbReference type="Proteomes" id="UP000188879">
    <property type="component" value="Unassembled WGS sequence"/>
</dbReference>
<dbReference type="InterPro" id="IPR018511">
    <property type="entry name" value="Hemolysin-typ_Ca-bd_CS"/>
</dbReference>
<sequence>MTATYFRLREGSFRQDWSDAGLITTNDDWSNVPSIQGFLGEELTAATGTDPRSITGSSPTLDVIADQANPNTLSSGGVAEFALANPTIALNGSGSADAPYLVLYLDTTGVSDVSFSFNARDLDGSADDAVQPIAVQWRIGDTGTWQNVEGGYIADATAPGTATLVTPVSVTLPPEAEGQAALQLRVITANAAGNDEWVGIDDIVVSAGGEAEPPAGVTVSIAALDADKPEGEAGATTAFTFTVTRSSGEGAGSVAYRVVAGTADADDFGATLPTGTVAFAEGETSATVTIEVAGDAATEADETFAVTLSDPSEGLTLGAAASAEGVIRNDDINVEKISAVQGSGAASGMVGRTVTVEAIVVGDFQNGDADTTRSMGGFYLQEELGDQDGDAATSEGLYIFQGALAGDVALGDKVRVTGVISEYFGQTQLTASAIEVVEAGAAADVNTMAVEIDLPAAGVTTSQDGGYQADLEAYEGMLVRVKQTMTLTEQFNLDRFNEVVLTAGERAEQFTQGNAPDVAGYDAHLRELAARSITYDDGLNTQNNPVGQLDGFQGYGTGDAPRMGDTVDGLTGVLDYQWAGNSSSQATWRLRAVEDGANEFVSANPREDAPAELGGRLTVGSLNVLNLFATLDENGALIANGQEPRGANSAEEYDRQLGKLVNTLLAMDADVLGLMELENDFLPGSPGNALEKLVAALNAAGGEGEWAWVDPGQQHIGGDAIAVGFIYRADKVRIAEGSSVALLDDSQVDPALLAQSSTGGIFDGENASRPAMAVTFEELATGEAFTASVNHFKSKGGSGEGLDADQLNGAGSWNHQRELAAQALDAWLAGNPTGSEDGDVLILGDLNSYAKEAPIQYLIDQGFEDLQATRIDGAYSYVFDGQTGSLDQILANASLAAQVTGATEWHINADEADALDYNLDFGRDPSYFDADAAVRVSDHDPLLVGLNLGGTNAAPTLDLGAIAPAAGTWLTVLDASVIGASDDRTAYANLVFTLDAAPAGELWLKGRALEAGETFTGADVEAGDLAYLAPASRRAADGFDLTVSDGVNSAEDSVAVTLPGFAHVQDLAQWGGYWGTPGSDMLYGTAAGESMAGGAGHDLLMGRGGDDFLYAGSGNDRVLGGAGADFITGDDGDDWLEGGAGRDTLFGGNGNDVLWGGAGNGDVMSGGAGDDLYIVRQGDGRDFVEGMNAWENDRIDLRDFADVLGGIDSWAKLQAAEGMVESPQFGGDTVLNLTAGDVLTIRWMNASQLNEGDFLFA</sequence>
<evidence type="ECO:0000259" key="8">
    <source>
        <dbReference type="SMART" id="SM00237"/>
    </source>
</evidence>
<keyword evidence="10" id="KW-1185">Reference proteome</keyword>
<dbReference type="Gene3D" id="2.60.40.2030">
    <property type="match status" value="1"/>
</dbReference>
<dbReference type="EMBL" id="MLCO01000037">
    <property type="protein sequence ID" value="ONG56676.1"/>
    <property type="molecule type" value="Genomic_DNA"/>
</dbReference>
<dbReference type="SUPFAM" id="SSF141072">
    <property type="entry name" value="CalX-like"/>
    <property type="match status" value="1"/>
</dbReference>
<dbReference type="GO" id="GO:0007154">
    <property type="term" value="P:cell communication"/>
    <property type="evidence" value="ECO:0007669"/>
    <property type="project" value="InterPro"/>
</dbReference>
<dbReference type="NCBIfam" id="NF033681">
    <property type="entry name" value="ExeM_NucH_DNase"/>
    <property type="match status" value="1"/>
</dbReference>